<accession>A0A8J3I5F7</accession>
<dbReference type="Gene3D" id="3.50.40.10">
    <property type="entry name" value="Phenylalanyl-trna Synthetase, Chain B, domain 3"/>
    <property type="match status" value="1"/>
</dbReference>
<dbReference type="RefSeq" id="WP_220196390.1">
    <property type="nucleotide sequence ID" value="NZ_BNJF01000002.1"/>
</dbReference>
<dbReference type="GO" id="GO:0004826">
    <property type="term" value="F:phenylalanine-tRNA ligase activity"/>
    <property type="evidence" value="ECO:0007669"/>
    <property type="project" value="InterPro"/>
</dbReference>
<reference evidence="2" key="1">
    <citation type="submission" date="2020-10" db="EMBL/GenBank/DDBJ databases">
        <title>Taxonomic study of unclassified bacteria belonging to the class Ktedonobacteria.</title>
        <authorList>
            <person name="Yabe S."/>
            <person name="Wang C.M."/>
            <person name="Zheng Y."/>
            <person name="Sakai Y."/>
            <person name="Cavaletti L."/>
            <person name="Monciardini P."/>
            <person name="Donadio S."/>
        </authorList>
    </citation>
    <scope>NUCLEOTIDE SEQUENCE</scope>
    <source>
        <strain evidence="2">SOSP1-1</strain>
    </source>
</reference>
<organism evidence="2 3">
    <name type="scientific">Ktedonospora formicarum</name>
    <dbReference type="NCBI Taxonomy" id="2778364"/>
    <lineage>
        <taxon>Bacteria</taxon>
        <taxon>Bacillati</taxon>
        <taxon>Chloroflexota</taxon>
        <taxon>Ktedonobacteria</taxon>
        <taxon>Ktedonobacterales</taxon>
        <taxon>Ktedonobacteraceae</taxon>
        <taxon>Ktedonospora</taxon>
    </lineage>
</organism>
<dbReference type="InterPro" id="IPR020825">
    <property type="entry name" value="Phe-tRNA_synthase-like_B3/B4"/>
</dbReference>
<name>A0A8J3I5F7_9CHLR</name>
<dbReference type="Proteomes" id="UP000612362">
    <property type="component" value="Unassembled WGS sequence"/>
</dbReference>
<feature type="domain" description="B3/B4 tRNA-binding" evidence="1">
    <location>
        <begin position="76"/>
        <end position="192"/>
    </location>
</feature>
<protein>
    <recommendedName>
        <fullName evidence="1">B3/B4 tRNA-binding domain-containing protein</fullName>
    </recommendedName>
</protein>
<proteinExistence type="predicted"/>
<keyword evidence="3" id="KW-1185">Reference proteome</keyword>
<sequence>MYFHIEPAIFERFPRMRVVVAVAQRIDNQRVRPELTTRWHTIWKRAASEAHLYGNAQSHPHVQAFREQFRAMGVSNKRFPSAIEALLRRVLKEDTPFHINALVDFYHTVSLQYVVPVGGFDLDVLHAPVLARLTREGDQFQALDDDLSQSLSPGEVAYASGQTVLTRHLMWRQASTALLTNATSSALLIAEIPGDIGEEVAETVQRELRTGLQGYFDVPALTFILDEDAPTAVW</sequence>
<dbReference type="GO" id="GO:0003723">
    <property type="term" value="F:RNA binding"/>
    <property type="evidence" value="ECO:0007669"/>
    <property type="project" value="InterPro"/>
</dbReference>
<dbReference type="PANTHER" id="PTHR39209:SF2">
    <property type="entry name" value="CYTOPLASMIC PROTEIN"/>
    <property type="match status" value="1"/>
</dbReference>
<evidence type="ECO:0000259" key="1">
    <source>
        <dbReference type="Pfam" id="PF03483"/>
    </source>
</evidence>
<dbReference type="Pfam" id="PF03483">
    <property type="entry name" value="B3_4"/>
    <property type="match status" value="1"/>
</dbReference>
<gene>
    <name evidence="2" type="ORF">KSX_52330</name>
</gene>
<comment type="caution">
    <text evidence="2">The sequence shown here is derived from an EMBL/GenBank/DDBJ whole genome shotgun (WGS) entry which is preliminary data.</text>
</comment>
<dbReference type="SUPFAM" id="SSF56037">
    <property type="entry name" value="PheT/TilS domain"/>
    <property type="match status" value="1"/>
</dbReference>
<dbReference type="PANTHER" id="PTHR39209">
    <property type="match status" value="1"/>
</dbReference>
<dbReference type="EMBL" id="BNJF01000002">
    <property type="protein sequence ID" value="GHO47070.1"/>
    <property type="molecule type" value="Genomic_DNA"/>
</dbReference>
<evidence type="ECO:0000313" key="3">
    <source>
        <dbReference type="Proteomes" id="UP000612362"/>
    </source>
</evidence>
<dbReference type="InterPro" id="IPR005146">
    <property type="entry name" value="B3/B4_tRNA-bd"/>
</dbReference>
<dbReference type="AlphaFoldDB" id="A0A8J3I5F7"/>
<evidence type="ECO:0000313" key="2">
    <source>
        <dbReference type="EMBL" id="GHO47070.1"/>
    </source>
</evidence>